<sequence length="314" mass="34673">MSQTMSLSASYTCSFCGHLSYDTRALAAFADDSHCSQCGLSVSEGNLQMQEDLVALFSRQMRMDIPISSGSQEMPSSTHVPVAHSISQHYHHSSHVARCTFPTGSPNHDESLGHSVTLNSAHEMLRLQNINPSSLTSTQLQLFENAMPEQRLRLIQIWQIFPESRDASSDPGMKRVSQSNSELCAYPSGGTAINAGGSYQSTHTDSTDDLDMCDSVHDGGNNSDGHQYAEPYMISGYEVLAQRDYELSASKNAPVVNEPTTGSPYKLANDPIYRAQGHRWWERSQSDALEYQHGTLEEMNRYAGCGLLQPRWLA</sequence>
<organism evidence="2 3">
    <name type="scientific">Aspergillus arachidicola</name>
    <dbReference type="NCBI Taxonomy" id="656916"/>
    <lineage>
        <taxon>Eukaryota</taxon>
        <taxon>Fungi</taxon>
        <taxon>Dikarya</taxon>
        <taxon>Ascomycota</taxon>
        <taxon>Pezizomycotina</taxon>
        <taxon>Eurotiomycetes</taxon>
        <taxon>Eurotiomycetidae</taxon>
        <taxon>Eurotiales</taxon>
        <taxon>Aspergillaceae</taxon>
        <taxon>Aspergillus</taxon>
        <taxon>Aspergillus subgen. Circumdati</taxon>
    </lineage>
</organism>
<dbReference type="EMBL" id="ML737176">
    <property type="protein sequence ID" value="KAE8337695.1"/>
    <property type="molecule type" value="Genomic_DNA"/>
</dbReference>
<name>A0A2G7G9U1_9EURO</name>
<protein>
    <submittedName>
        <fullName evidence="2">Uncharacterized protein</fullName>
    </submittedName>
</protein>
<evidence type="ECO:0000313" key="2">
    <source>
        <dbReference type="EMBL" id="PIG89613.1"/>
    </source>
</evidence>
<dbReference type="EMBL" id="NEXV01000051">
    <property type="protein sequence ID" value="PIG89613.1"/>
    <property type="molecule type" value="Genomic_DNA"/>
</dbReference>
<evidence type="ECO:0000313" key="1">
    <source>
        <dbReference type="EMBL" id="KAE8337695.1"/>
    </source>
</evidence>
<dbReference type="OrthoDB" id="5357075at2759"/>
<dbReference type="AlphaFoldDB" id="A0A2G7G9U1"/>
<reference evidence="2 3" key="1">
    <citation type="submission" date="2017-05" db="EMBL/GenBank/DDBJ databases">
        <title>Genome sequence for an aflatoxigenic pathogen of Argentinian peanut, Aspergillus arachidicola.</title>
        <authorList>
            <person name="Moore G."/>
            <person name="Beltz S.B."/>
            <person name="Mack B.M."/>
        </authorList>
    </citation>
    <scope>NUCLEOTIDE SEQUENCE [LARGE SCALE GENOMIC DNA]</scope>
    <source>
        <strain evidence="2 3">CBS 117610</strain>
    </source>
</reference>
<dbReference type="Proteomes" id="UP000231358">
    <property type="component" value="Unassembled WGS sequence"/>
</dbReference>
<gene>
    <name evidence="2" type="ORF">AARAC_003228</name>
    <name evidence="1" type="ORF">BDV24DRAFT_139331</name>
</gene>
<dbReference type="Proteomes" id="UP000325558">
    <property type="component" value="Unassembled WGS sequence"/>
</dbReference>
<reference evidence="1" key="2">
    <citation type="submission" date="2019-04" db="EMBL/GenBank/DDBJ databases">
        <title>Friends and foes A comparative genomics study of 23 Aspergillus species from section Flavi.</title>
        <authorList>
            <consortium name="DOE Joint Genome Institute"/>
            <person name="Kjaerbolling I."/>
            <person name="Vesth T."/>
            <person name="Frisvad J.C."/>
            <person name="Nybo J.L."/>
            <person name="Theobald S."/>
            <person name="Kildgaard S."/>
            <person name="Isbrandt T."/>
            <person name="Kuo A."/>
            <person name="Sato A."/>
            <person name="Lyhne E.K."/>
            <person name="Kogle M.E."/>
            <person name="Wiebenga A."/>
            <person name="Kun R.S."/>
            <person name="Lubbers R.J."/>
            <person name="Makela M.R."/>
            <person name="Barry K."/>
            <person name="Chovatia M."/>
            <person name="Clum A."/>
            <person name="Daum C."/>
            <person name="Haridas S."/>
            <person name="He G."/>
            <person name="LaButti K."/>
            <person name="Lipzen A."/>
            <person name="Mondo S."/>
            <person name="Riley R."/>
            <person name="Salamov A."/>
            <person name="Simmons B.A."/>
            <person name="Magnuson J.K."/>
            <person name="Henrissat B."/>
            <person name="Mortensen U.H."/>
            <person name="Larsen T.O."/>
            <person name="Devries R.P."/>
            <person name="Grigoriev I.V."/>
            <person name="Machida M."/>
            <person name="Baker S.E."/>
            <person name="Andersen M.R."/>
        </authorList>
    </citation>
    <scope>NUCLEOTIDE SEQUENCE</scope>
    <source>
        <strain evidence="1">CBS 117612</strain>
    </source>
</reference>
<accession>A0A2G7G9U1</accession>
<evidence type="ECO:0000313" key="3">
    <source>
        <dbReference type="Proteomes" id="UP000231358"/>
    </source>
</evidence>
<proteinExistence type="predicted"/>
<dbReference type="STRING" id="656916.A0A2G7G9U1"/>
<keyword evidence="3" id="KW-1185">Reference proteome</keyword>